<proteinExistence type="predicted"/>
<keyword evidence="3" id="KW-1185">Reference proteome</keyword>
<name>A0A091DT73_FUKDA</name>
<accession>A0A091DT73</accession>
<gene>
    <name evidence="2" type="ORF">H920_04908</name>
</gene>
<feature type="non-terminal residue" evidence="2">
    <location>
        <position position="1"/>
    </location>
</feature>
<sequence length="80" mass="9692">DILWHTDVSLFQAMDRIMGHMQNCMQELQRNFVGDAHAFDDEWQSEILKYKQGRRWHNLENARMQSVGQENSETRELKRR</sequence>
<dbReference type="AlphaFoldDB" id="A0A091DT73"/>
<protein>
    <submittedName>
        <fullName evidence="2">Myeloid leukemia factor 1</fullName>
    </submittedName>
</protein>
<dbReference type="EMBL" id="KN122061">
    <property type="protein sequence ID" value="KFO33663.1"/>
    <property type="molecule type" value="Genomic_DNA"/>
</dbReference>
<evidence type="ECO:0000313" key="2">
    <source>
        <dbReference type="EMBL" id="KFO33663.1"/>
    </source>
</evidence>
<reference evidence="2 3" key="1">
    <citation type="submission" date="2013-11" db="EMBL/GenBank/DDBJ databases">
        <title>The Damaraland mole rat (Fukomys damarensis) genome and evolution of African mole rats.</title>
        <authorList>
            <person name="Gladyshev V.N."/>
            <person name="Fang X."/>
        </authorList>
    </citation>
    <scope>NUCLEOTIDE SEQUENCE [LARGE SCALE GENOMIC DNA]</scope>
    <source>
        <tissue evidence="2">Liver</tissue>
    </source>
</reference>
<evidence type="ECO:0000313" key="3">
    <source>
        <dbReference type="Proteomes" id="UP000028990"/>
    </source>
</evidence>
<feature type="region of interest" description="Disordered" evidence="1">
    <location>
        <begin position="61"/>
        <end position="80"/>
    </location>
</feature>
<dbReference type="Proteomes" id="UP000028990">
    <property type="component" value="Unassembled WGS sequence"/>
</dbReference>
<organism evidence="2 3">
    <name type="scientific">Fukomys damarensis</name>
    <name type="common">Damaraland mole rat</name>
    <name type="synonym">Cryptomys damarensis</name>
    <dbReference type="NCBI Taxonomy" id="885580"/>
    <lineage>
        <taxon>Eukaryota</taxon>
        <taxon>Metazoa</taxon>
        <taxon>Chordata</taxon>
        <taxon>Craniata</taxon>
        <taxon>Vertebrata</taxon>
        <taxon>Euteleostomi</taxon>
        <taxon>Mammalia</taxon>
        <taxon>Eutheria</taxon>
        <taxon>Euarchontoglires</taxon>
        <taxon>Glires</taxon>
        <taxon>Rodentia</taxon>
        <taxon>Hystricomorpha</taxon>
        <taxon>Bathyergidae</taxon>
        <taxon>Fukomys</taxon>
    </lineage>
</organism>
<evidence type="ECO:0000256" key="1">
    <source>
        <dbReference type="SAM" id="MobiDB-lite"/>
    </source>
</evidence>